<organism evidence="3 4">
    <name type="scientific">Mycena sanguinolenta</name>
    <dbReference type="NCBI Taxonomy" id="230812"/>
    <lineage>
        <taxon>Eukaryota</taxon>
        <taxon>Fungi</taxon>
        <taxon>Dikarya</taxon>
        <taxon>Basidiomycota</taxon>
        <taxon>Agaricomycotina</taxon>
        <taxon>Agaricomycetes</taxon>
        <taxon>Agaricomycetidae</taxon>
        <taxon>Agaricales</taxon>
        <taxon>Marasmiineae</taxon>
        <taxon>Mycenaceae</taxon>
        <taxon>Mycena</taxon>
    </lineage>
</organism>
<proteinExistence type="predicted"/>
<dbReference type="GO" id="GO:0005737">
    <property type="term" value="C:cytoplasm"/>
    <property type="evidence" value="ECO:0007669"/>
    <property type="project" value="InterPro"/>
</dbReference>
<gene>
    <name evidence="3" type="ORF">MSAN_02101900</name>
</gene>
<evidence type="ECO:0000313" key="3">
    <source>
        <dbReference type="EMBL" id="KAF7340736.1"/>
    </source>
</evidence>
<keyword evidence="1" id="KW-1017">Isopeptide bond</keyword>
<protein>
    <recommendedName>
        <fullName evidence="5">Ubiquitin-like domain-containing protein</fullName>
    </recommendedName>
</protein>
<dbReference type="GO" id="GO:0000045">
    <property type="term" value="P:autophagosome assembly"/>
    <property type="evidence" value="ECO:0007669"/>
    <property type="project" value="InterPro"/>
</dbReference>
<dbReference type="Gene3D" id="3.10.20.90">
    <property type="entry name" value="Phosphatidylinositol 3-kinase Catalytic Subunit, Chain A, domain 1"/>
    <property type="match status" value="1"/>
</dbReference>
<dbReference type="AlphaFoldDB" id="A0A8H7CLR6"/>
<comment type="caution">
    <text evidence="3">The sequence shown here is derived from an EMBL/GenBank/DDBJ whole genome shotgun (WGS) entry which is preliminary data.</text>
</comment>
<dbReference type="OrthoDB" id="10003551at2759"/>
<dbReference type="EMBL" id="JACAZH010000029">
    <property type="protein sequence ID" value="KAF7340736.1"/>
    <property type="molecule type" value="Genomic_DNA"/>
</dbReference>
<name>A0A8H7CLR6_9AGAR</name>
<feature type="region of interest" description="Disordered" evidence="2">
    <location>
        <begin position="155"/>
        <end position="186"/>
    </location>
</feature>
<dbReference type="InterPro" id="IPR007242">
    <property type="entry name" value="Atg12"/>
</dbReference>
<evidence type="ECO:0008006" key="5">
    <source>
        <dbReference type="Google" id="ProtNLM"/>
    </source>
</evidence>
<accession>A0A8H7CLR6</accession>
<dbReference type="Proteomes" id="UP000623467">
    <property type="component" value="Unassembled WGS sequence"/>
</dbReference>
<keyword evidence="4" id="KW-1185">Reference proteome</keyword>
<dbReference type="Pfam" id="PF04110">
    <property type="entry name" value="APG12"/>
    <property type="match status" value="1"/>
</dbReference>
<evidence type="ECO:0000256" key="1">
    <source>
        <dbReference type="ARBA" id="ARBA00022499"/>
    </source>
</evidence>
<sequence length="186" mass="19833">MSSDTRHLLRSFDLTQLPQTMPDADALAALETHVAASASPASAAPVIMRFMPVGNTPVLKQKLMKGAATSYFQDVVRNLKKKLGMKAGDPIRVAFDRLSRSRAPCSMSTTTRDSFRAILPSHFNFIPIPSCSLSRLRSPQLRFLLRATAGSNLGCGTSTQPRKPIVGSSGAPPAAGVPHSMGKVTS</sequence>
<reference evidence="3" key="1">
    <citation type="submission" date="2020-05" db="EMBL/GenBank/DDBJ databases">
        <title>Mycena genomes resolve the evolution of fungal bioluminescence.</title>
        <authorList>
            <person name="Tsai I.J."/>
        </authorList>
    </citation>
    <scope>NUCLEOTIDE SEQUENCE</scope>
    <source>
        <strain evidence="3">160909Yilan</strain>
    </source>
</reference>
<evidence type="ECO:0000256" key="2">
    <source>
        <dbReference type="SAM" id="MobiDB-lite"/>
    </source>
</evidence>
<evidence type="ECO:0000313" key="4">
    <source>
        <dbReference type="Proteomes" id="UP000623467"/>
    </source>
</evidence>